<evidence type="ECO:0000313" key="4">
    <source>
        <dbReference type="Proteomes" id="UP001152622"/>
    </source>
</evidence>
<keyword evidence="4" id="KW-1185">Reference proteome</keyword>
<keyword evidence="2" id="KW-1133">Transmembrane helix</keyword>
<name>A0A9Q1FNN2_SYNKA</name>
<accession>A0A9Q1FNN2</accession>
<dbReference type="Proteomes" id="UP001152622">
    <property type="component" value="Chromosome 4"/>
</dbReference>
<feature type="transmembrane region" description="Helical" evidence="2">
    <location>
        <begin position="59"/>
        <end position="82"/>
    </location>
</feature>
<evidence type="ECO:0000256" key="1">
    <source>
        <dbReference type="SAM" id="MobiDB-lite"/>
    </source>
</evidence>
<proteinExistence type="predicted"/>
<reference evidence="3" key="1">
    <citation type="journal article" date="2023" name="Science">
        <title>Genome structures resolve the early diversification of teleost fishes.</title>
        <authorList>
            <person name="Parey E."/>
            <person name="Louis A."/>
            <person name="Montfort J."/>
            <person name="Bouchez O."/>
            <person name="Roques C."/>
            <person name="Iampietro C."/>
            <person name="Lluch J."/>
            <person name="Castinel A."/>
            <person name="Donnadieu C."/>
            <person name="Desvignes T."/>
            <person name="Floi Bucao C."/>
            <person name="Jouanno E."/>
            <person name="Wen M."/>
            <person name="Mejri S."/>
            <person name="Dirks R."/>
            <person name="Jansen H."/>
            <person name="Henkel C."/>
            <person name="Chen W.J."/>
            <person name="Zahm M."/>
            <person name="Cabau C."/>
            <person name="Klopp C."/>
            <person name="Thompson A.W."/>
            <person name="Robinson-Rechavi M."/>
            <person name="Braasch I."/>
            <person name="Lecointre G."/>
            <person name="Bobe J."/>
            <person name="Postlethwait J.H."/>
            <person name="Berthelot C."/>
            <person name="Roest Crollius H."/>
            <person name="Guiguen Y."/>
        </authorList>
    </citation>
    <scope>NUCLEOTIDE SEQUENCE</scope>
    <source>
        <strain evidence="3">WJC10195</strain>
    </source>
</reference>
<feature type="region of interest" description="Disordered" evidence="1">
    <location>
        <begin position="90"/>
        <end position="114"/>
    </location>
</feature>
<gene>
    <name evidence="3" type="ORF">SKAU_G00117490</name>
</gene>
<dbReference type="EMBL" id="JAINUF010000004">
    <property type="protein sequence ID" value="KAJ8362918.1"/>
    <property type="molecule type" value="Genomic_DNA"/>
</dbReference>
<sequence>MHENPGPTAGTEKSACREPQRWISKATTSWAVYYNQSVKFFYNKSGKLISPIWRQRDRLVVGLGLTVCVIVILANILVMTAIHHQPPLPLPNLLPAGQPGGGGGPLRGNPPTCT</sequence>
<keyword evidence="2" id="KW-0472">Membrane</keyword>
<dbReference type="AlphaFoldDB" id="A0A9Q1FNN2"/>
<evidence type="ECO:0000256" key="2">
    <source>
        <dbReference type="SAM" id="Phobius"/>
    </source>
</evidence>
<keyword evidence="2" id="KW-0812">Transmembrane</keyword>
<evidence type="ECO:0000313" key="3">
    <source>
        <dbReference type="EMBL" id="KAJ8362918.1"/>
    </source>
</evidence>
<protein>
    <submittedName>
        <fullName evidence="3">Uncharacterized protein</fullName>
    </submittedName>
</protein>
<dbReference type="OrthoDB" id="10531300at2759"/>
<organism evidence="3 4">
    <name type="scientific">Synaphobranchus kaupii</name>
    <name type="common">Kaup's arrowtooth eel</name>
    <dbReference type="NCBI Taxonomy" id="118154"/>
    <lineage>
        <taxon>Eukaryota</taxon>
        <taxon>Metazoa</taxon>
        <taxon>Chordata</taxon>
        <taxon>Craniata</taxon>
        <taxon>Vertebrata</taxon>
        <taxon>Euteleostomi</taxon>
        <taxon>Actinopterygii</taxon>
        <taxon>Neopterygii</taxon>
        <taxon>Teleostei</taxon>
        <taxon>Anguilliformes</taxon>
        <taxon>Synaphobranchidae</taxon>
        <taxon>Synaphobranchus</taxon>
    </lineage>
</organism>
<comment type="caution">
    <text evidence="3">The sequence shown here is derived from an EMBL/GenBank/DDBJ whole genome shotgun (WGS) entry which is preliminary data.</text>
</comment>